<dbReference type="AlphaFoldDB" id="A0A1G7JY02"/>
<organism evidence="2 3">
    <name type="scientific">Limimaricola pyoseonensis</name>
    <dbReference type="NCBI Taxonomy" id="521013"/>
    <lineage>
        <taxon>Bacteria</taxon>
        <taxon>Pseudomonadati</taxon>
        <taxon>Pseudomonadota</taxon>
        <taxon>Alphaproteobacteria</taxon>
        <taxon>Rhodobacterales</taxon>
        <taxon>Paracoccaceae</taxon>
        <taxon>Limimaricola</taxon>
    </lineage>
</organism>
<proteinExistence type="predicted"/>
<keyword evidence="3" id="KW-1185">Reference proteome</keyword>
<dbReference type="Proteomes" id="UP000198922">
    <property type="component" value="Unassembled WGS sequence"/>
</dbReference>
<feature type="transmembrane region" description="Helical" evidence="1">
    <location>
        <begin position="46"/>
        <end position="64"/>
    </location>
</feature>
<protein>
    <recommendedName>
        <fullName evidence="4">K+-transporting ATPase, A chain</fullName>
    </recommendedName>
</protein>
<evidence type="ECO:0000313" key="3">
    <source>
        <dbReference type="Proteomes" id="UP000198922"/>
    </source>
</evidence>
<keyword evidence="1" id="KW-0812">Transmembrane</keyword>
<feature type="transmembrane region" description="Helical" evidence="1">
    <location>
        <begin position="76"/>
        <end position="96"/>
    </location>
</feature>
<dbReference type="OrthoDB" id="2619901at2"/>
<reference evidence="3" key="1">
    <citation type="submission" date="2016-10" db="EMBL/GenBank/DDBJ databases">
        <authorList>
            <person name="Varghese N."/>
            <person name="Submissions S."/>
        </authorList>
    </citation>
    <scope>NUCLEOTIDE SEQUENCE [LARGE SCALE GENOMIC DNA]</scope>
    <source>
        <strain evidence="3">DSM 21424</strain>
    </source>
</reference>
<keyword evidence="1" id="KW-1133">Transmembrane helix</keyword>
<dbReference type="STRING" id="521013.SAMN04488567_0048"/>
<sequence length="101" mass="11399">MRWFWLALAVWGALHPMRWSIAWFAQNGYSWDGLLAAWGANLATKALAWELVIAAITLIAWILVEVRVRRNWEALLAIPATALIGVGCGLPLFLFLRTRPI</sequence>
<keyword evidence="1" id="KW-0472">Membrane</keyword>
<evidence type="ECO:0000256" key="1">
    <source>
        <dbReference type="SAM" id="Phobius"/>
    </source>
</evidence>
<dbReference type="InterPro" id="IPR021362">
    <property type="entry name" value="DUF2834"/>
</dbReference>
<dbReference type="RefSeq" id="WP_090114694.1">
    <property type="nucleotide sequence ID" value="NZ_FNAT01000010.1"/>
</dbReference>
<gene>
    <name evidence="2" type="ORF">SAMN04488567_0048</name>
</gene>
<dbReference type="EMBL" id="FNAT01000010">
    <property type="protein sequence ID" value="SDF29813.1"/>
    <property type="molecule type" value="Genomic_DNA"/>
</dbReference>
<accession>A0A1G7JY02</accession>
<dbReference type="Pfam" id="PF11196">
    <property type="entry name" value="DUF2834"/>
    <property type="match status" value="1"/>
</dbReference>
<name>A0A1G7JY02_9RHOB</name>
<evidence type="ECO:0000313" key="2">
    <source>
        <dbReference type="EMBL" id="SDF29813.1"/>
    </source>
</evidence>
<evidence type="ECO:0008006" key="4">
    <source>
        <dbReference type="Google" id="ProtNLM"/>
    </source>
</evidence>